<dbReference type="EMBL" id="JBIGHX010000007">
    <property type="protein sequence ID" value="MFG6463587.1"/>
    <property type="molecule type" value="Genomic_DNA"/>
</dbReference>
<organism evidence="2 3">
    <name type="scientific">Pelomonas lactea</name>
    <dbReference type="NCBI Taxonomy" id="3299030"/>
    <lineage>
        <taxon>Bacteria</taxon>
        <taxon>Pseudomonadati</taxon>
        <taxon>Pseudomonadota</taxon>
        <taxon>Betaproteobacteria</taxon>
        <taxon>Burkholderiales</taxon>
        <taxon>Sphaerotilaceae</taxon>
        <taxon>Roseateles</taxon>
    </lineage>
</organism>
<sequence length="346" mass="36564">MMRRLHSRRERGLSLVELMVGIVVAMAAVLVVTQMFKLSEGQRRTTTGGDDAQMSGAIAISLLQRELRQAGQGLMSPRLLMCQLGLGNGRSVASLAPLIINPAGIPAGDDDTDVLLIAYGAGWASPEGGLIGLQPGPATYAVPGSLSYQVGDRVIVTTQARPDPCQLTLTSVAAVPTTATVTVTLGQPNAANGVLFNLGRTPRFLAYAVRSQRLTVCDLLTQNCTNALPENWTEVADNIVSLRAQYARDASTPRDGTADTFDAVNTTLDTPISWGCVVGARVALVARSRQPEAVDVPASAPTWSGAASAPLQMPGDDWQRYRYKTFEATVPLRNAPGAGETTFPSC</sequence>
<reference evidence="2 3" key="1">
    <citation type="submission" date="2024-08" db="EMBL/GenBank/DDBJ databases">
        <authorList>
            <person name="Lu H."/>
        </authorList>
    </citation>
    <scope>NUCLEOTIDE SEQUENCE [LARGE SCALE GENOMIC DNA]</scope>
    <source>
        <strain evidence="2 3">DXS20W</strain>
    </source>
</reference>
<keyword evidence="3" id="KW-1185">Reference proteome</keyword>
<keyword evidence="1" id="KW-0472">Membrane</keyword>
<accession>A0ABW7GNN9</accession>
<evidence type="ECO:0000313" key="3">
    <source>
        <dbReference type="Proteomes" id="UP001606302"/>
    </source>
</evidence>
<keyword evidence="1" id="KW-0812">Transmembrane</keyword>
<dbReference type="RefSeq" id="WP_394512726.1">
    <property type="nucleotide sequence ID" value="NZ_JBIGHX010000007.1"/>
</dbReference>
<keyword evidence="1" id="KW-1133">Transmembrane helix</keyword>
<dbReference type="Proteomes" id="UP001606302">
    <property type="component" value="Unassembled WGS sequence"/>
</dbReference>
<dbReference type="InterPro" id="IPR012902">
    <property type="entry name" value="N_methyl_site"/>
</dbReference>
<feature type="transmembrane region" description="Helical" evidence="1">
    <location>
        <begin position="12"/>
        <end position="36"/>
    </location>
</feature>
<comment type="caution">
    <text evidence="2">The sequence shown here is derived from an EMBL/GenBank/DDBJ whole genome shotgun (WGS) entry which is preliminary data.</text>
</comment>
<evidence type="ECO:0000256" key="1">
    <source>
        <dbReference type="SAM" id="Phobius"/>
    </source>
</evidence>
<name>A0ABW7GNN9_9BURK</name>
<proteinExistence type="predicted"/>
<dbReference type="PROSITE" id="PS00409">
    <property type="entry name" value="PROKAR_NTER_METHYL"/>
    <property type="match status" value="1"/>
</dbReference>
<dbReference type="InterPro" id="IPR032092">
    <property type="entry name" value="PilW"/>
</dbReference>
<evidence type="ECO:0000313" key="2">
    <source>
        <dbReference type="EMBL" id="MFG6463587.1"/>
    </source>
</evidence>
<protein>
    <submittedName>
        <fullName evidence="2">PilW family protein</fullName>
    </submittedName>
</protein>
<dbReference type="Pfam" id="PF16074">
    <property type="entry name" value="PilW"/>
    <property type="match status" value="1"/>
</dbReference>
<gene>
    <name evidence="2" type="ORF">ACG04Q_18580</name>
</gene>